<keyword evidence="3 7" id="KW-0808">Transferase</keyword>
<keyword evidence="4" id="KW-1133">Transmembrane helix</keyword>
<dbReference type="Pfam" id="PF00535">
    <property type="entry name" value="Glycos_transf_2"/>
    <property type="match status" value="1"/>
</dbReference>
<dbReference type="eggNOG" id="COG1215">
    <property type="taxonomic scope" value="Bacteria"/>
</dbReference>
<dbReference type="SUPFAM" id="SSF53448">
    <property type="entry name" value="Nucleotide-diphospho-sugar transferases"/>
    <property type="match status" value="1"/>
</dbReference>
<name>A0A1T3FF01_ELIME</name>
<dbReference type="GO" id="GO:0008061">
    <property type="term" value="F:chitin binding"/>
    <property type="evidence" value="ECO:0007669"/>
    <property type="project" value="InterPro"/>
</dbReference>
<dbReference type="eggNOG" id="COG3858">
    <property type="taxonomic scope" value="Bacteria"/>
</dbReference>
<dbReference type="GO" id="GO:0005975">
    <property type="term" value="P:carbohydrate metabolic process"/>
    <property type="evidence" value="ECO:0007669"/>
    <property type="project" value="InterPro"/>
</dbReference>
<evidence type="ECO:0000256" key="1">
    <source>
        <dbReference type="ARBA" id="ARBA00006739"/>
    </source>
</evidence>
<feature type="transmembrane region" description="Helical" evidence="4">
    <location>
        <begin position="1048"/>
        <end position="1068"/>
    </location>
</feature>
<proteinExistence type="inferred from homology"/>
<dbReference type="Gene3D" id="3.20.20.370">
    <property type="entry name" value="Glycoside hydrolase/deacetylase"/>
    <property type="match status" value="1"/>
</dbReference>
<dbReference type="PROSITE" id="PS51677">
    <property type="entry name" value="NODB"/>
    <property type="match status" value="1"/>
</dbReference>
<dbReference type="InterPro" id="IPR001173">
    <property type="entry name" value="Glyco_trans_2-like"/>
</dbReference>
<evidence type="ECO:0000313" key="7">
    <source>
        <dbReference type="EMBL" id="OOH94433.1"/>
    </source>
</evidence>
<dbReference type="InterPro" id="IPR029044">
    <property type="entry name" value="Nucleotide-diphossugar_trans"/>
</dbReference>
<keyword evidence="4" id="KW-0812">Transmembrane</keyword>
<dbReference type="Gene3D" id="3.90.550.10">
    <property type="entry name" value="Spore Coat Polysaccharide Biosynthesis Protein SpsA, Chain A"/>
    <property type="match status" value="1"/>
</dbReference>
<accession>A0A1T3FF01</accession>
<dbReference type="eggNOG" id="COG0726">
    <property type="taxonomic scope" value="Bacteria"/>
</dbReference>
<evidence type="ECO:0000256" key="4">
    <source>
        <dbReference type="SAM" id="Phobius"/>
    </source>
</evidence>
<dbReference type="InterPro" id="IPR011583">
    <property type="entry name" value="Chitinase_II/V-like_cat"/>
</dbReference>
<dbReference type="Proteomes" id="UP000188947">
    <property type="component" value="Unassembled WGS sequence"/>
</dbReference>
<feature type="transmembrane region" description="Helical" evidence="4">
    <location>
        <begin position="1020"/>
        <end position="1042"/>
    </location>
</feature>
<feature type="domain" description="GH18" evidence="6">
    <location>
        <begin position="108"/>
        <end position="414"/>
    </location>
</feature>
<dbReference type="Pfam" id="PF00704">
    <property type="entry name" value="Glyco_hydro_18"/>
    <property type="match status" value="1"/>
</dbReference>
<comment type="caution">
    <text evidence="7">The sequence shown here is derived from an EMBL/GenBank/DDBJ whole genome shotgun (WGS) entry which is preliminary data.</text>
</comment>
<keyword evidence="8" id="KW-1185">Reference proteome</keyword>
<dbReference type="InterPro" id="IPR011330">
    <property type="entry name" value="Glyco_hydro/deAcase_b/a-brl"/>
</dbReference>
<dbReference type="SUPFAM" id="SSF51445">
    <property type="entry name" value="(Trans)glycosidases"/>
    <property type="match status" value="1"/>
</dbReference>
<dbReference type="EMBL" id="MPOG01000014">
    <property type="protein sequence ID" value="OOH94433.1"/>
    <property type="molecule type" value="Genomic_DNA"/>
</dbReference>
<dbReference type="RefSeq" id="WP_070904192.1">
    <property type="nucleotide sequence ID" value="NZ_CP016378.1"/>
</dbReference>
<dbReference type="OrthoDB" id="9766299at2"/>
<dbReference type="SUPFAM" id="SSF88713">
    <property type="entry name" value="Glycoside hydrolase/deacetylase"/>
    <property type="match status" value="1"/>
</dbReference>
<gene>
    <name evidence="7" type="ORF">BMF97_13885</name>
</gene>
<protein>
    <submittedName>
        <fullName evidence="7">Glycosyl transferase family 2</fullName>
    </submittedName>
</protein>
<dbReference type="PROSITE" id="PS51910">
    <property type="entry name" value="GH18_2"/>
    <property type="match status" value="1"/>
</dbReference>
<feature type="transmembrane region" description="Helical" evidence="4">
    <location>
        <begin position="719"/>
        <end position="745"/>
    </location>
</feature>
<dbReference type="InterPro" id="IPR017853">
    <property type="entry name" value="GH"/>
</dbReference>
<dbReference type="InterPro" id="IPR001223">
    <property type="entry name" value="Glyco_hydro18_cat"/>
</dbReference>
<dbReference type="STRING" id="238.BBD35_13205"/>
<dbReference type="Pfam" id="PF01522">
    <property type="entry name" value="Polysacc_deac_1"/>
    <property type="match status" value="1"/>
</dbReference>
<feature type="transmembrane region" description="Helical" evidence="4">
    <location>
        <begin position="21"/>
        <end position="41"/>
    </location>
</feature>
<evidence type="ECO:0000259" key="5">
    <source>
        <dbReference type="PROSITE" id="PS51677"/>
    </source>
</evidence>
<dbReference type="InterPro" id="IPR002509">
    <property type="entry name" value="NODB_dom"/>
</dbReference>
<evidence type="ECO:0000313" key="8">
    <source>
        <dbReference type="Proteomes" id="UP000188947"/>
    </source>
</evidence>
<dbReference type="AlphaFoldDB" id="A0A1T3FF01"/>
<dbReference type="Gene3D" id="3.10.50.10">
    <property type="match status" value="1"/>
</dbReference>
<feature type="domain" description="NodB homology" evidence="5">
    <location>
        <begin position="489"/>
        <end position="681"/>
    </location>
</feature>
<dbReference type="CDD" id="cd10962">
    <property type="entry name" value="CE4_GT2-like"/>
    <property type="match status" value="1"/>
</dbReference>
<keyword evidence="2" id="KW-0328">Glycosyltransferase</keyword>
<reference evidence="7 8" key="1">
    <citation type="submission" date="2016-11" db="EMBL/GenBank/DDBJ databases">
        <title>Genome sequence and comparative genomic analysis of clinical strain Elizabethkingia meningoseptica 61421 PRCM.</title>
        <authorList>
            <person name="Wang M."/>
            <person name="Hu S."/>
            <person name="Cao L."/>
            <person name="Jiang T."/>
            <person name="Zhou Y."/>
            <person name="Ming D."/>
        </authorList>
    </citation>
    <scope>NUCLEOTIDE SEQUENCE [LARGE SCALE GENOMIC DNA]</scope>
    <source>
        <strain evidence="7 8">61421 PRCM</strain>
    </source>
</reference>
<evidence type="ECO:0000259" key="6">
    <source>
        <dbReference type="PROSITE" id="PS51910"/>
    </source>
</evidence>
<comment type="similarity">
    <text evidence="1">Belongs to the glycosyltransferase 2 family.</text>
</comment>
<dbReference type="PANTHER" id="PTHR43630">
    <property type="entry name" value="POLY-BETA-1,6-N-ACETYL-D-GLUCOSAMINE SYNTHASE"/>
    <property type="match status" value="1"/>
</dbReference>
<dbReference type="PANTHER" id="PTHR43630:SF1">
    <property type="entry name" value="POLY-BETA-1,6-N-ACETYL-D-GLUCOSAMINE SYNTHASE"/>
    <property type="match status" value="1"/>
</dbReference>
<evidence type="ECO:0000256" key="3">
    <source>
        <dbReference type="ARBA" id="ARBA00022679"/>
    </source>
</evidence>
<dbReference type="GO" id="GO:0016810">
    <property type="term" value="F:hydrolase activity, acting on carbon-nitrogen (but not peptide) bonds"/>
    <property type="evidence" value="ECO:0007669"/>
    <property type="project" value="InterPro"/>
</dbReference>
<dbReference type="SMART" id="SM00636">
    <property type="entry name" value="Glyco_18"/>
    <property type="match status" value="1"/>
</dbReference>
<organism evidence="7 8">
    <name type="scientific">Elizabethkingia meningoseptica</name>
    <name type="common">Chryseobacterium meningosepticum</name>
    <dbReference type="NCBI Taxonomy" id="238"/>
    <lineage>
        <taxon>Bacteria</taxon>
        <taxon>Pseudomonadati</taxon>
        <taxon>Bacteroidota</taxon>
        <taxon>Flavobacteriia</taxon>
        <taxon>Flavobacteriales</taxon>
        <taxon>Weeksellaceae</taxon>
        <taxon>Elizabethkingia</taxon>
    </lineage>
</organism>
<sequence length="1126" mass="128197">MQIFQTNNPTRWKRFKWASRILIFLLTLAGIILFIAFRKAFVPNIPNLNTSGKISQNILLSKTTANENKAIRKYQGFREYIQKHQKKGLKVHTSKLKAAAIDYNMAAPIRAAYYVAWDAQSYFSLRRSINKLNMIIPEWFFIHPDGKLQLDIDKRGFNLIKASKVKVLPMLSNNYKGDFDPRGIHIILTDQKKQAQFIKDLLFYVKSNDFDGINIDLENLSEPTNEPLINFQKNLYNAFHKEGLLVTQDVMPFNEDYNYDQLNRYNDYIFLMAYDEFSNDSKPGPVSSQKWIQAAVDHVAKNIPSEKIVLGMAGYGYDWKAGGKKAADVTYQEALSTARETNAKVIFDSDTYNLHYNYTDADGNAHHVEFTDAATNFNTLRFAAEYGLGGTVLWRLGSEDNRLWSFYKKDISKNSMLQFDFTKLQHVASSSDVDYMGEGEILDVASRPDTGLIKPVIDKEHMLITDEQYVKLPSMFVVKKWGKPKDNEKVMVLTFDDGPDPEYTPKILDILSKYKVPATFFLVGIQAEQNIPLVKRIYREGHEIGNHTFTHPNMAEVSSHRSKMEMDATRLLIESITGHSTILFRAPFNADSEPETLQEIIPVADSRERNYLTVGESIDPEDWQAGEIKGFNADTIVNRVIKNQGNGNIILLHDAGGPRDATVQALPKIIEYLQKKGYRFTTVANLLGMKKDQIMPPVPKTKGYYIFQATSAIAISGYYLGYVFFAMFIVFMVLGGLRFIWLMVYSYRSYKKEKKQQPVTLTEFPQVDIIVPAYNEEVNIVKSLANLLKCDYPNFHIIFVDDGSKDETFNRAKEAFSNHPQITLLSKENGGKASALNYGIDQSASDYVVCIDADTQLMPNAVRKMMENIYRNADKNVGAVAGNVKVGNEINLITEWQSTEYIGSQNFDRRAFEAFNAITVVPGAIGLFKKNVIEEVGGFSTDTLAEDCDLTIKILRAGYFVSNETKAIAYTEAPEKLKQFMKQRFRWTFGVLQTFWKNKDAFFNPKFKGLGMIALPDMLVFKYIIPFFSPLADLLMIIGLFTGSAEKIGTYYLLFLIVDALALGFALVMEKASFMKIIWLIPQRIIYRWLMLVVLFRSLRKALKGELQSWGVLKRTGSVKDITETV</sequence>
<dbReference type="GO" id="GO:0016757">
    <property type="term" value="F:glycosyltransferase activity"/>
    <property type="evidence" value="ECO:0007669"/>
    <property type="project" value="UniProtKB-KW"/>
</dbReference>
<dbReference type="CDD" id="cd06423">
    <property type="entry name" value="CESA_like"/>
    <property type="match status" value="1"/>
</dbReference>
<dbReference type="Gene3D" id="3.20.20.80">
    <property type="entry name" value="Glycosidases"/>
    <property type="match status" value="1"/>
</dbReference>
<dbReference type="InterPro" id="IPR029070">
    <property type="entry name" value="Chitinase_insertion_sf"/>
</dbReference>
<evidence type="ECO:0000256" key="2">
    <source>
        <dbReference type="ARBA" id="ARBA00022676"/>
    </source>
</evidence>
<keyword evidence="4" id="KW-0472">Membrane</keyword>